<dbReference type="OrthoDB" id="9986677at2759"/>
<evidence type="ECO:0000313" key="2">
    <source>
        <dbReference type="EMBL" id="PKS10079.1"/>
    </source>
</evidence>
<keyword evidence="1" id="KW-0812">Transmembrane</keyword>
<keyword evidence="3" id="KW-1185">Reference proteome</keyword>
<keyword evidence="1" id="KW-1133">Transmembrane helix</keyword>
<reference evidence="2 3" key="1">
    <citation type="journal article" date="2017" name="G3 (Bethesda)">
        <title>First Draft Genome Sequence of the Pathogenic Fungus Lomentospora prolificans (Formerly Scedosporium prolificans).</title>
        <authorList>
            <person name="Luo R."/>
            <person name="Zimin A."/>
            <person name="Workman R."/>
            <person name="Fan Y."/>
            <person name="Pertea G."/>
            <person name="Grossman N."/>
            <person name="Wear M.P."/>
            <person name="Jia B."/>
            <person name="Miller H."/>
            <person name="Casadevall A."/>
            <person name="Timp W."/>
            <person name="Zhang S.X."/>
            <person name="Salzberg S.L."/>
        </authorList>
    </citation>
    <scope>NUCLEOTIDE SEQUENCE [LARGE SCALE GENOMIC DNA]</scope>
    <source>
        <strain evidence="2 3">JHH-5317</strain>
    </source>
</reference>
<protein>
    <submittedName>
        <fullName evidence="2">Uncharacterized protein</fullName>
    </submittedName>
</protein>
<keyword evidence="1" id="KW-0472">Membrane</keyword>
<dbReference type="Proteomes" id="UP000233524">
    <property type="component" value="Unassembled WGS sequence"/>
</dbReference>
<feature type="transmembrane region" description="Helical" evidence="1">
    <location>
        <begin position="51"/>
        <end position="71"/>
    </location>
</feature>
<dbReference type="InParanoid" id="A0A2N3NCC4"/>
<name>A0A2N3NCC4_9PEZI</name>
<dbReference type="VEuPathDB" id="FungiDB:jhhlp_003376"/>
<accession>A0A2N3NCC4</accession>
<sequence>MAVQYVLLYSNFSTGFLSDFIVGFVIMFWAYRYQYPLWLRWNYISEAAGDAGFNFNMLLIFLFFGAGNVIATPNWRGNDERRNSERCFALE</sequence>
<organism evidence="2 3">
    <name type="scientific">Lomentospora prolificans</name>
    <dbReference type="NCBI Taxonomy" id="41688"/>
    <lineage>
        <taxon>Eukaryota</taxon>
        <taxon>Fungi</taxon>
        <taxon>Dikarya</taxon>
        <taxon>Ascomycota</taxon>
        <taxon>Pezizomycotina</taxon>
        <taxon>Sordariomycetes</taxon>
        <taxon>Hypocreomycetidae</taxon>
        <taxon>Microascales</taxon>
        <taxon>Microascaceae</taxon>
        <taxon>Lomentospora</taxon>
    </lineage>
</organism>
<proteinExistence type="predicted"/>
<dbReference type="EMBL" id="NLAX01000009">
    <property type="protein sequence ID" value="PKS10079.1"/>
    <property type="molecule type" value="Genomic_DNA"/>
</dbReference>
<feature type="transmembrane region" description="Helical" evidence="1">
    <location>
        <begin position="12"/>
        <end position="31"/>
    </location>
</feature>
<comment type="caution">
    <text evidence="2">The sequence shown here is derived from an EMBL/GenBank/DDBJ whole genome shotgun (WGS) entry which is preliminary data.</text>
</comment>
<dbReference type="AlphaFoldDB" id="A0A2N3NCC4"/>
<evidence type="ECO:0000313" key="3">
    <source>
        <dbReference type="Proteomes" id="UP000233524"/>
    </source>
</evidence>
<gene>
    <name evidence="2" type="ORF">jhhlp_003376</name>
</gene>
<evidence type="ECO:0000256" key="1">
    <source>
        <dbReference type="SAM" id="Phobius"/>
    </source>
</evidence>